<dbReference type="Gene3D" id="3.40.50.12660">
    <property type="match status" value="2"/>
</dbReference>
<feature type="region of interest" description="Disordered" evidence="2">
    <location>
        <begin position="1"/>
        <end position="44"/>
    </location>
</feature>
<accession>C1E571</accession>
<proteinExistence type="inferred from homology"/>
<evidence type="ECO:0000256" key="1">
    <source>
        <dbReference type="ARBA" id="ARBA00009005"/>
    </source>
</evidence>
<dbReference type="KEGG" id="mis:MICPUN_57493"/>
<keyword evidence="5" id="KW-1185">Reference proteome</keyword>
<dbReference type="PANTHER" id="PTHR48104:SF30">
    <property type="entry name" value="METACASPASE-1"/>
    <property type="match status" value="1"/>
</dbReference>
<dbReference type="STRING" id="296587.C1E571"/>
<dbReference type="Pfam" id="PF00656">
    <property type="entry name" value="Peptidase_C14"/>
    <property type="match status" value="1"/>
</dbReference>
<dbReference type="GeneID" id="8242492"/>
<dbReference type="AlphaFoldDB" id="C1E571"/>
<comment type="similarity">
    <text evidence="1">Belongs to the peptidase C14B family.</text>
</comment>
<feature type="compositionally biased region" description="Basic and acidic residues" evidence="2">
    <location>
        <begin position="17"/>
        <end position="29"/>
    </location>
</feature>
<evidence type="ECO:0000313" key="4">
    <source>
        <dbReference type="EMBL" id="ACO62841.1"/>
    </source>
</evidence>
<feature type="compositionally biased region" description="Basic residues" evidence="2">
    <location>
        <begin position="30"/>
        <end position="44"/>
    </location>
</feature>
<dbReference type="InParanoid" id="C1E571"/>
<organism evidence="4 5">
    <name type="scientific">Micromonas commoda (strain RCC299 / NOUM17 / CCMP2709)</name>
    <name type="common">Picoplanktonic green alga</name>
    <dbReference type="NCBI Taxonomy" id="296587"/>
    <lineage>
        <taxon>Eukaryota</taxon>
        <taxon>Viridiplantae</taxon>
        <taxon>Chlorophyta</taxon>
        <taxon>Mamiellophyceae</taxon>
        <taxon>Mamiellales</taxon>
        <taxon>Mamiellaceae</taxon>
        <taxon>Micromonas</taxon>
    </lineage>
</organism>
<reference evidence="4 5" key="1">
    <citation type="journal article" date="2009" name="Science">
        <title>Green evolution and dynamic adaptations revealed by genomes of the marine picoeukaryotes Micromonas.</title>
        <authorList>
            <person name="Worden A.Z."/>
            <person name="Lee J.H."/>
            <person name="Mock T."/>
            <person name="Rouze P."/>
            <person name="Simmons M.P."/>
            <person name="Aerts A.L."/>
            <person name="Allen A.E."/>
            <person name="Cuvelier M.L."/>
            <person name="Derelle E."/>
            <person name="Everett M.V."/>
            <person name="Foulon E."/>
            <person name="Grimwood J."/>
            <person name="Gundlach H."/>
            <person name="Henrissat B."/>
            <person name="Napoli C."/>
            <person name="McDonald S.M."/>
            <person name="Parker M.S."/>
            <person name="Rombauts S."/>
            <person name="Salamov A."/>
            <person name="Von Dassow P."/>
            <person name="Badger J.H."/>
            <person name="Coutinho P.M."/>
            <person name="Demir E."/>
            <person name="Dubchak I."/>
            <person name="Gentemann C."/>
            <person name="Eikrem W."/>
            <person name="Gready J.E."/>
            <person name="John U."/>
            <person name="Lanier W."/>
            <person name="Lindquist E.A."/>
            <person name="Lucas S."/>
            <person name="Mayer K.F."/>
            <person name="Moreau H."/>
            <person name="Not F."/>
            <person name="Otillar R."/>
            <person name="Panaud O."/>
            <person name="Pangilinan J."/>
            <person name="Paulsen I."/>
            <person name="Piegu B."/>
            <person name="Poliakov A."/>
            <person name="Robbens S."/>
            <person name="Schmutz J."/>
            <person name="Toulza E."/>
            <person name="Wyss T."/>
            <person name="Zelensky A."/>
            <person name="Zhou K."/>
            <person name="Armbrust E.V."/>
            <person name="Bhattacharya D."/>
            <person name="Goodenough U.W."/>
            <person name="Van de Peer Y."/>
            <person name="Grigoriev I.V."/>
        </authorList>
    </citation>
    <scope>NUCLEOTIDE SEQUENCE [LARGE SCALE GENOMIC DNA]</scope>
    <source>
        <strain evidence="5">RCC299 / NOUM17</strain>
    </source>
</reference>
<dbReference type="PANTHER" id="PTHR48104">
    <property type="entry name" value="METACASPASE-4"/>
    <property type="match status" value="1"/>
</dbReference>
<dbReference type="InterPro" id="IPR011600">
    <property type="entry name" value="Pept_C14_caspase"/>
</dbReference>
<dbReference type="EMBL" id="CP001325">
    <property type="protein sequence ID" value="ACO62841.1"/>
    <property type="molecule type" value="Genomic_DNA"/>
</dbReference>
<name>C1E571_MICCC</name>
<evidence type="ECO:0000259" key="3">
    <source>
        <dbReference type="Pfam" id="PF00656"/>
    </source>
</evidence>
<dbReference type="eggNOG" id="KOG1546">
    <property type="taxonomic scope" value="Eukaryota"/>
</dbReference>
<dbReference type="RefSeq" id="XP_002501583.1">
    <property type="nucleotide sequence ID" value="XM_002501537.1"/>
</dbReference>
<gene>
    <name evidence="4" type="ORF">MICPUN_57493</name>
</gene>
<evidence type="ECO:0000256" key="2">
    <source>
        <dbReference type="SAM" id="MobiDB-lite"/>
    </source>
</evidence>
<protein>
    <recommendedName>
        <fullName evidence="3">Peptidase C14 caspase domain-containing protein</fullName>
    </recommendedName>
</protein>
<dbReference type="Proteomes" id="UP000002009">
    <property type="component" value="Chromosome 4"/>
</dbReference>
<sequence length="449" mass="49528">MPSASKPPTGASNPTPKPRDAQKEKDYERKKQRVKEAHRKKRVRALMKSAPGEPVKLHYDTDCRSPATEAHVVMFSGVSSESKGEIAGSSGMGWYGMPRRAGKGGAGGACANALLHYLKESDRTKPPDRSWLTTMVGMQKWLSKEGYTTVPRLSAGNNNFDFKRPFSILNPQCVNSQRLSGRTRAVLIGCNYPGTESALDGAWADVSKMKRYIASVGFSNDGDSLMVLRDDPNGKSGELQPTKENILEALHWLALGAAEGDSLLLHFSGHGVRVNRPKASETDDETVVAEDGLVPCDYKTEGPILDREVQEILVSRLPKGCSLVMFLDCCRGGSAVELPYNFKLTPKQYAFEKERMAVGWPVRRNPLAALVDRTVNMVPNNCKRALRIGAKTADATCETIGGVLQAAADSFLPKLIKREYQRGKRKIHKLTGVKVQFEPHDERTHRFLF</sequence>
<dbReference type="GO" id="GO:0005737">
    <property type="term" value="C:cytoplasm"/>
    <property type="evidence" value="ECO:0007669"/>
    <property type="project" value="TreeGrafter"/>
</dbReference>
<feature type="domain" description="Peptidase C14 caspase" evidence="3">
    <location>
        <begin position="183"/>
        <end position="341"/>
    </location>
</feature>
<dbReference type="GO" id="GO:0006508">
    <property type="term" value="P:proteolysis"/>
    <property type="evidence" value="ECO:0007669"/>
    <property type="project" value="InterPro"/>
</dbReference>
<dbReference type="SUPFAM" id="SSF52129">
    <property type="entry name" value="Caspase-like"/>
    <property type="match status" value="1"/>
</dbReference>
<dbReference type="InterPro" id="IPR050452">
    <property type="entry name" value="Metacaspase"/>
</dbReference>
<dbReference type="GO" id="GO:0004197">
    <property type="term" value="F:cysteine-type endopeptidase activity"/>
    <property type="evidence" value="ECO:0007669"/>
    <property type="project" value="InterPro"/>
</dbReference>
<dbReference type="OrthoDB" id="3223806at2759"/>
<dbReference type="InterPro" id="IPR029030">
    <property type="entry name" value="Caspase-like_dom_sf"/>
</dbReference>
<evidence type="ECO:0000313" key="5">
    <source>
        <dbReference type="Proteomes" id="UP000002009"/>
    </source>
</evidence>